<organism evidence="5">
    <name type="scientific">uncultured Caudovirales phage</name>
    <dbReference type="NCBI Taxonomy" id="2100421"/>
    <lineage>
        <taxon>Viruses</taxon>
        <taxon>Duplodnaviria</taxon>
        <taxon>Heunggongvirae</taxon>
        <taxon>Uroviricota</taxon>
        <taxon>Caudoviricetes</taxon>
        <taxon>Peduoviridae</taxon>
        <taxon>Maltschvirus</taxon>
        <taxon>Maltschvirus maltsch</taxon>
    </lineage>
</organism>
<evidence type="ECO:0000313" key="1">
    <source>
        <dbReference type="EMBL" id="CAB4175208.1"/>
    </source>
</evidence>
<evidence type="ECO:0000313" key="5">
    <source>
        <dbReference type="EMBL" id="CAB5230714.1"/>
    </source>
</evidence>
<dbReference type="EMBL" id="LR796912">
    <property type="protein sequence ID" value="CAB4175208.1"/>
    <property type="molecule type" value="Genomic_DNA"/>
</dbReference>
<dbReference type="EMBL" id="LR797079">
    <property type="protein sequence ID" value="CAB4185380.1"/>
    <property type="molecule type" value="Genomic_DNA"/>
</dbReference>
<sequence>MNTFYVGQTDYIEKLNVLYNAVLITGSILPPQTSNSGKFLKTDGSVAYWDTVTQNTVSIANLADTNLSNLAGTSISSSLVPRDNETIDLGSATKRFRKLYLAGSTIDLGGVLISAANGIVNLPEGSTIGTTTIGAAQIQSSWIQTNSNSLDYIANKPSLATVATSGSYNDLINKPTIPSLTGYATITYVDSALASLIDVAPIALDTLKEIATALGNDPNYATTITTALSLKANIASPTFTGTVGGITASMVGLGNVTNESKPTMFTSPTFTGTVTLGTINNIKINSGSLGQLLSTDGSGNLSWINTPDTKTYYWSGVLTLNTGSLRYYIPQSATLTKININLNSAGTTPSSIAIRKNNTIISTITVPSNTTSLQTAVSIGITANDYLTVDITQASTASDLYVTFIYG</sequence>
<evidence type="ECO:0000313" key="2">
    <source>
        <dbReference type="EMBL" id="CAB4185380.1"/>
    </source>
</evidence>
<protein>
    <recommendedName>
        <fullName evidence="6">Tail fiber protein</fullName>
    </recommendedName>
</protein>
<evidence type="ECO:0000313" key="4">
    <source>
        <dbReference type="EMBL" id="CAB4216041.1"/>
    </source>
</evidence>
<accession>A0A6J7XI14</accession>
<dbReference type="EMBL" id="LR797194">
    <property type="protein sequence ID" value="CAB4193481.1"/>
    <property type="molecule type" value="Genomic_DNA"/>
</dbReference>
<reference evidence="5" key="1">
    <citation type="submission" date="2020-05" db="EMBL/GenBank/DDBJ databases">
        <authorList>
            <person name="Chiriac C."/>
            <person name="Salcher M."/>
            <person name="Ghai R."/>
            <person name="Kavagutti S V."/>
        </authorList>
    </citation>
    <scope>NUCLEOTIDE SEQUENCE</scope>
</reference>
<evidence type="ECO:0008006" key="6">
    <source>
        <dbReference type="Google" id="ProtNLM"/>
    </source>
</evidence>
<name>A0A6J7XI14_9CAUD</name>
<dbReference type="EMBL" id="LR798422">
    <property type="protein sequence ID" value="CAB5230714.1"/>
    <property type="molecule type" value="Genomic_DNA"/>
</dbReference>
<dbReference type="EMBL" id="LR797435">
    <property type="protein sequence ID" value="CAB4216041.1"/>
    <property type="molecule type" value="Genomic_DNA"/>
</dbReference>
<evidence type="ECO:0000313" key="3">
    <source>
        <dbReference type="EMBL" id="CAB4193481.1"/>
    </source>
</evidence>
<proteinExistence type="predicted"/>
<gene>
    <name evidence="2" type="ORF">UFOVP1123_61</name>
    <name evidence="3" type="ORF">UFOVP1239_89</name>
    <name evidence="4" type="ORF">UFOVP1484_65</name>
    <name evidence="5" type="ORF">UFOVP1577_71</name>
    <name evidence="1" type="ORF">UFOVP961_133</name>
</gene>